<evidence type="ECO:0000256" key="10">
    <source>
        <dbReference type="ARBA" id="ARBA00022989"/>
    </source>
</evidence>
<feature type="binding site" evidence="15">
    <location>
        <position position="1023"/>
    </location>
    <ligand>
        <name>ATP</name>
        <dbReference type="ChEBI" id="CHEBI:30616"/>
    </ligand>
</feature>
<keyword evidence="11 17" id="KW-0472">Membrane</keyword>
<gene>
    <name evidence="20" type="ORF">ATY40_BA7502395</name>
</gene>
<dbReference type="InterPro" id="IPR032630">
    <property type="entry name" value="P_typ_ATPase_c"/>
</dbReference>
<feature type="transmembrane region" description="Helical" evidence="17">
    <location>
        <begin position="88"/>
        <end position="112"/>
    </location>
</feature>
<feature type="domain" description="P-type ATPase C-terminal" evidence="19">
    <location>
        <begin position="1046"/>
        <end position="1295"/>
    </location>
</feature>
<sequence length="1444" mass="163954">MSFDTIISGKHGGLTEKLRTIAYNYGIPGVRPPESVLNELRAQSRKIYINTPLPSEMYDEKGHLKSRYARNKIRTTKYTPTTFLPKNLFFQFTNIANSYFLLIVILGAFQIFGVPNPVLSAVPLIVIVVITGVKDAFEDYRRSDSDRQLNDSRIHLLTGMENPNVNKDSVTPWRRFKKLCTRATRLTGRIIANLFRRSKSAGSHNVEDKKRDKESIRSVESITTVPTNRNSLSKVPTKERITLSSMRKSFDNRSRRTAEVVPGTFSNPTVKPTFRPKFKTDFWKSVEVGNFVRVRNNEEVPADIVIIATSDAEGTCFVETKNLDGETNLKNRTALHCGEGIKHAHDLERAQMMIEVEPPNVHLYSFKGACYFSTYDVQTGEKLEERSEPITNENVLLRGCALRNTKWVIGVVVYTGPETKVMLNSGITPTKKSRISKELNLSVVVNFIVLFVLCFVSAVINGVFYNESDTSRIYFDFEPYVDSAAGNGVVTFFVALIIYQTLVPISLYISIEIIKTVQAYFIYADVKMYYPRLDYPCVPKSWNISDDLGQIEYIFSDKTGTLTQNVMQFKKCTVAGKSYGLAYTEAQQGMDKRKGVNIVEEVDKWRTKISCDRQEMLDLLKDWTSNELDENDLTFISSDFVKDLKTQKASNDFGYNERFMTALALCHTVVTEDDADKPGRPIFNAESPDEAALVSAARDIGIVFQERTRKGVLVSKFGDASSEFRLLEIIPFNSTRKRMTTIMEVPPAYSPSGETEIMLYTKGADNVIYPRLSKDQDENIVSQTALHLEQFAEEGLRTLCVAEKKLDSEYFKQWQQRYNAACSSVSDNREALIDQLSEEIECDLTLLGGTAIEDRLQDGVPDSIAILAQAGIKLWVLTGDKVETAINIGFSCNLLTNEMKLLVLQPQEKDIQDSDTLCKYFDDLISRYLSEEFKMNGSKEELKEAKKIHTPAIDNYAIIVDGAALSVIFNESTGSLTRKFLLLCKQSKSVLCCRVSPAQKAQIVKMVKNLLGVMTLAIGDGANDVAMIQAANVGVGIAGEEGRQAAMSSDYAFGQFRFLTRLLLVHGRWSYKRLAEMIPCFFYKNVTFTFTLFWYGIYNNFDGSYLFEYTYLMFYNLAFTSLPVIFLAILDQDVSETVSLLVPQLYRTGILRLEWSQFKFLYYMLDGLYQSVISFFFPYLVYHTGSFASANARQIDHRFWIGLFCAHISVVSCNIYVFLQQYRWDYLSTVIVLLSILVIFFWTGVWSAGTISGEFYKAAPQVFGSSSFWACFFVGVLVCVLPRFCYDNVKRVMEPRDIDIIRERVKLGDYRLFPERYDPTDFNDVEAHRKMLNGNHSSLASDSADQTNSTEVNDLEKNDIEANFRNERPKESKGIQKTLRSIGHSIRHPNTYAPPTRLDVLRKKSLENGSITSLERIRTSHELPGLTRAETLMSTYSYLSESRR</sequence>
<keyword evidence="5 16" id="KW-0479">Metal-binding</keyword>
<dbReference type="OrthoDB" id="377733at2759"/>
<dbReference type="Proteomes" id="UP000094565">
    <property type="component" value="Chromosome 2"/>
</dbReference>
<dbReference type="EMBL" id="CP014585">
    <property type="protein sequence ID" value="ANZ76233.1"/>
    <property type="molecule type" value="Genomic_DNA"/>
</dbReference>
<feature type="binding site" evidence="15">
    <location>
        <position position="797"/>
    </location>
    <ligand>
        <name>ATP</name>
        <dbReference type="ChEBI" id="CHEBI:30616"/>
    </ligand>
</feature>
<dbReference type="SUPFAM" id="SSF81660">
    <property type="entry name" value="Metal cation-transporting ATPase, ATP-binding domain N"/>
    <property type="match status" value="1"/>
</dbReference>
<keyword evidence="9 17" id="KW-1278">Translocase</keyword>
<feature type="transmembrane region" description="Helical" evidence="17">
    <location>
        <begin position="484"/>
        <end position="509"/>
    </location>
</feature>
<evidence type="ECO:0000313" key="21">
    <source>
        <dbReference type="Proteomes" id="UP000094565"/>
    </source>
</evidence>
<feature type="binding site" evidence="15">
    <location>
        <position position="880"/>
    </location>
    <ligand>
        <name>ATP</name>
        <dbReference type="ChEBI" id="CHEBI:30616"/>
    </ligand>
</feature>
<dbReference type="SUPFAM" id="SSF81653">
    <property type="entry name" value="Calcium ATPase, transduction domain A"/>
    <property type="match status" value="1"/>
</dbReference>
<dbReference type="InterPro" id="IPR008250">
    <property type="entry name" value="ATPase_P-typ_transduc_dom_A_sf"/>
</dbReference>
<dbReference type="InterPro" id="IPR023214">
    <property type="entry name" value="HAD_sf"/>
</dbReference>
<comment type="similarity">
    <text evidence="2 17">Belongs to the cation transport ATPase (P-type) (TC 3.A.3) family. Type IV subfamily.</text>
</comment>
<feature type="binding site" evidence="15">
    <location>
        <position position="878"/>
    </location>
    <ligand>
        <name>ATP</name>
        <dbReference type="ChEBI" id="CHEBI:30616"/>
    </ligand>
</feature>
<dbReference type="PANTHER" id="PTHR24092:SF180">
    <property type="entry name" value="PHOSPHOLIPID-TRANSPORTING ATPASE DNF1-RELATED"/>
    <property type="match status" value="1"/>
</dbReference>
<keyword evidence="8 16" id="KW-0460">Magnesium</keyword>
<evidence type="ECO:0000259" key="19">
    <source>
        <dbReference type="Pfam" id="PF16212"/>
    </source>
</evidence>
<dbReference type="NCBIfam" id="TIGR01652">
    <property type="entry name" value="ATPase-Plipid"/>
    <property type="match status" value="1"/>
</dbReference>
<dbReference type="GO" id="GO:0140346">
    <property type="term" value="F:phosphatidylserine flippase activity"/>
    <property type="evidence" value="ECO:0007669"/>
    <property type="project" value="UniProtKB-ARBA"/>
</dbReference>
<dbReference type="Pfam" id="PF16209">
    <property type="entry name" value="PhoLip_ATPase_N"/>
    <property type="match status" value="1"/>
</dbReference>
<keyword evidence="3" id="KW-0813">Transport</keyword>
<evidence type="ECO:0000256" key="2">
    <source>
        <dbReference type="ARBA" id="ARBA00008109"/>
    </source>
</evidence>
<organism evidence="20 21">
    <name type="scientific">Komagataella pastoris</name>
    <name type="common">Yeast</name>
    <name type="synonym">Pichia pastoris</name>
    <dbReference type="NCBI Taxonomy" id="4922"/>
    <lineage>
        <taxon>Eukaryota</taxon>
        <taxon>Fungi</taxon>
        <taxon>Dikarya</taxon>
        <taxon>Ascomycota</taxon>
        <taxon>Saccharomycotina</taxon>
        <taxon>Pichiomycetes</taxon>
        <taxon>Pichiales</taxon>
        <taxon>Pichiaceae</taxon>
        <taxon>Komagataella</taxon>
    </lineage>
</organism>
<dbReference type="Gene3D" id="3.40.1110.10">
    <property type="entry name" value="Calcium-transporting ATPase, cytoplasmic domain N"/>
    <property type="match status" value="1"/>
</dbReference>
<feature type="transmembrane region" description="Helical" evidence="17">
    <location>
        <begin position="441"/>
        <end position="464"/>
    </location>
</feature>
<evidence type="ECO:0000256" key="1">
    <source>
        <dbReference type="ARBA" id="ARBA00004127"/>
    </source>
</evidence>
<dbReference type="InterPro" id="IPR036412">
    <property type="entry name" value="HAD-like_sf"/>
</dbReference>
<dbReference type="FunFam" id="3.40.50.1000:FF:000001">
    <property type="entry name" value="Phospholipid-transporting ATPase IC"/>
    <property type="match status" value="1"/>
</dbReference>
<feature type="binding site" evidence="15">
    <location>
        <position position="558"/>
    </location>
    <ligand>
        <name>ATP</name>
        <dbReference type="ChEBI" id="CHEBI:30616"/>
    </ligand>
</feature>
<feature type="transmembrane region" description="Helical" evidence="17">
    <location>
        <begin position="1109"/>
        <end position="1130"/>
    </location>
</feature>
<evidence type="ECO:0000256" key="8">
    <source>
        <dbReference type="ARBA" id="ARBA00022842"/>
    </source>
</evidence>
<dbReference type="FunFam" id="3.40.50.1000:FF:000014">
    <property type="entry name" value="Phospholipid-transporting ATPase"/>
    <property type="match status" value="1"/>
</dbReference>
<dbReference type="Gene3D" id="3.40.50.1000">
    <property type="entry name" value="HAD superfamily/HAD-like"/>
    <property type="match status" value="1"/>
</dbReference>
<dbReference type="InterPro" id="IPR001757">
    <property type="entry name" value="P_typ_ATPase"/>
</dbReference>
<feature type="binding site" evidence="16">
    <location>
        <position position="559"/>
    </location>
    <ligand>
        <name>Mg(2+)</name>
        <dbReference type="ChEBI" id="CHEBI:18420"/>
    </ligand>
</feature>
<accession>A0A1B2JE36</accession>
<evidence type="ECO:0000256" key="4">
    <source>
        <dbReference type="ARBA" id="ARBA00022692"/>
    </source>
</evidence>
<dbReference type="SUPFAM" id="SSF81665">
    <property type="entry name" value="Calcium ATPase, transmembrane domain M"/>
    <property type="match status" value="1"/>
</dbReference>
<feature type="binding site" evidence="15">
    <location>
        <position position="690"/>
    </location>
    <ligand>
        <name>ATP</name>
        <dbReference type="ChEBI" id="CHEBI:30616"/>
    </ligand>
</feature>
<dbReference type="PANTHER" id="PTHR24092">
    <property type="entry name" value="PROBABLE PHOSPHOLIPID-TRANSPORTING ATPASE"/>
    <property type="match status" value="1"/>
</dbReference>
<feature type="binding site" evidence="15">
    <location>
        <position position="1000"/>
    </location>
    <ligand>
        <name>ATP</name>
        <dbReference type="ChEBI" id="CHEBI:30616"/>
    </ligand>
</feature>
<feature type="binding site" evidence="16">
    <location>
        <position position="1024"/>
    </location>
    <ligand>
        <name>Mg(2+)</name>
        <dbReference type="ChEBI" id="CHEBI:18420"/>
    </ligand>
</feature>
<dbReference type="InterPro" id="IPR023298">
    <property type="entry name" value="ATPase_P-typ_TM_dom_sf"/>
</dbReference>
<feature type="binding site" evidence="15">
    <location>
        <position position="559"/>
    </location>
    <ligand>
        <name>ATP</name>
        <dbReference type="ChEBI" id="CHEBI:30616"/>
    </ligand>
</feature>
<evidence type="ECO:0000256" key="16">
    <source>
        <dbReference type="PIRSR" id="PIRSR606539-3"/>
    </source>
</evidence>
<dbReference type="InterPro" id="IPR018303">
    <property type="entry name" value="ATPase_P-typ_P_site"/>
</dbReference>
<feature type="binding site" evidence="15">
    <location>
        <position position="994"/>
    </location>
    <ligand>
        <name>ATP</name>
        <dbReference type="ChEBI" id="CHEBI:30616"/>
    </ligand>
</feature>
<evidence type="ECO:0000256" key="15">
    <source>
        <dbReference type="PIRSR" id="PIRSR606539-2"/>
    </source>
</evidence>
<dbReference type="InterPro" id="IPR006539">
    <property type="entry name" value="P-type_ATPase_IV"/>
</dbReference>
<keyword evidence="21" id="KW-1185">Reference proteome</keyword>
<comment type="catalytic activity">
    <reaction evidence="13">
        <text>a 1,2-diacyl-sn-glycero-3-phosphoethanolamine(out) + ATP + H2O = a 1,2-diacyl-sn-glycero-3-phosphoethanolamine(in) + ADP + phosphate + H(+)</text>
        <dbReference type="Rhea" id="RHEA:66132"/>
        <dbReference type="ChEBI" id="CHEBI:15377"/>
        <dbReference type="ChEBI" id="CHEBI:15378"/>
        <dbReference type="ChEBI" id="CHEBI:30616"/>
        <dbReference type="ChEBI" id="CHEBI:43474"/>
        <dbReference type="ChEBI" id="CHEBI:64612"/>
        <dbReference type="ChEBI" id="CHEBI:456216"/>
    </reaction>
    <physiologicalReaction direction="left-to-right" evidence="13">
        <dbReference type="Rhea" id="RHEA:66133"/>
    </physiologicalReaction>
</comment>
<evidence type="ECO:0000256" key="6">
    <source>
        <dbReference type="ARBA" id="ARBA00022741"/>
    </source>
</evidence>
<feature type="binding site" evidence="15">
    <location>
        <position position="557"/>
    </location>
    <ligand>
        <name>ATP</name>
        <dbReference type="ChEBI" id="CHEBI:30616"/>
    </ligand>
</feature>
<dbReference type="PROSITE" id="PS00154">
    <property type="entry name" value="ATPASE_E1_E2"/>
    <property type="match status" value="1"/>
</dbReference>
<reference evidence="20 21" key="1">
    <citation type="submission" date="2016-02" db="EMBL/GenBank/DDBJ databases">
        <title>Comparative genomic and transcriptomic foundation for Pichia pastoris.</title>
        <authorList>
            <person name="Love K.R."/>
            <person name="Shah K.A."/>
            <person name="Whittaker C.A."/>
            <person name="Wu J."/>
            <person name="Bartlett M.C."/>
            <person name="Ma D."/>
            <person name="Leeson R.L."/>
            <person name="Priest M."/>
            <person name="Young S.K."/>
            <person name="Love J.C."/>
        </authorList>
    </citation>
    <scope>NUCLEOTIDE SEQUENCE [LARGE SCALE GENOMIC DNA]</scope>
    <source>
        <strain evidence="20 21">ATCC 28485</strain>
    </source>
</reference>
<dbReference type="Gene3D" id="2.70.150.10">
    <property type="entry name" value="Calcium-transporting ATPase, cytoplasmic transduction domain A"/>
    <property type="match status" value="1"/>
</dbReference>
<dbReference type="InterPro" id="IPR044492">
    <property type="entry name" value="P_typ_ATPase_HD_dom"/>
</dbReference>
<feature type="transmembrane region" description="Helical" evidence="17">
    <location>
        <begin position="1226"/>
        <end position="1246"/>
    </location>
</feature>
<evidence type="ECO:0000256" key="3">
    <source>
        <dbReference type="ARBA" id="ARBA00022448"/>
    </source>
</evidence>
<dbReference type="InterPro" id="IPR032631">
    <property type="entry name" value="P-type_ATPase_N"/>
</dbReference>
<feature type="domain" description="P-type ATPase N-terminal" evidence="18">
    <location>
        <begin position="56"/>
        <end position="118"/>
    </location>
</feature>
<evidence type="ECO:0000256" key="9">
    <source>
        <dbReference type="ARBA" id="ARBA00022967"/>
    </source>
</evidence>
<evidence type="ECO:0000256" key="11">
    <source>
        <dbReference type="ARBA" id="ARBA00023136"/>
    </source>
</evidence>
<feature type="binding site" evidence="16">
    <location>
        <position position="1020"/>
    </location>
    <ligand>
        <name>Mg(2+)</name>
        <dbReference type="ChEBI" id="CHEBI:18420"/>
    </ligand>
</feature>
<dbReference type="SUPFAM" id="SSF56784">
    <property type="entry name" value="HAD-like"/>
    <property type="match status" value="1"/>
</dbReference>
<feature type="active site" description="4-aspartylphosphate intermediate" evidence="14">
    <location>
        <position position="557"/>
    </location>
</feature>
<dbReference type="SFLD" id="SFLDF00027">
    <property type="entry name" value="p-type_atpase"/>
    <property type="match status" value="1"/>
</dbReference>
<evidence type="ECO:0000259" key="18">
    <source>
        <dbReference type="Pfam" id="PF16209"/>
    </source>
</evidence>
<feature type="transmembrane region" description="Helical" evidence="17">
    <location>
        <begin position="1199"/>
        <end position="1219"/>
    </location>
</feature>
<dbReference type="SFLD" id="SFLDG00002">
    <property type="entry name" value="C1.7:_P-type_atpase_like"/>
    <property type="match status" value="1"/>
</dbReference>
<protein>
    <recommendedName>
        <fullName evidence="17">Phospholipid-transporting ATPase</fullName>
        <ecNumber evidence="17">7.6.2.1</ecNumber>
    </recommendedName>
</protein>
<name>A0A1B2JE36_PICPA</name>
<feature type="binding site" evidence="16">
    <location>
        <position position="557"/>
    </location>
    <ligand>
        <name>Mg(2+)</name>
        <dbReference type="ChEBI" id="CHEBI:18420"/>
    </ligand>
</feature>
<feature type="transmembrane region" description="Helical" evidence="17">
    <location>
        <begin position="1078"/>
        <end position="1097"/>
    </location>
</feature>
<proteinExistence type="inferred from homology"/>
<evidence type="ECO:0000313" key="20">
    <source>
        <dbReference type="EMBL" id="ANZ76233.1"/>
    </source>
</evidence>
<comment type="cofactor">
    <cofactor evidence="16">
        <name>Mg(2+)</name>
        <dbReference type="ChEBI" id="CHEBI:18420"/>
    </cofactor>
</comment>
<keyword evidence="7 15" id="KW-0067">ATP-binding</keyword>
<dbReference type="EC" id="7.6.2.1" evidence="17"/>
<dbReference type="CDD" id="cd02073">
    <property type="entry name" value="P-type_ATPase_APLT_Dnf-like"/>
    <property type="match status" value="1"/>
</dbReference>
<dbReference type="PRINTS" id="PR00119">
    <property type="entry name" value="CATATPASE"/>
</dbReference>
<feature type="binding site" evidence="15">
    <location>
        <position position="762"/>
    </location>
    <ligand>
        <name>ATP</name>
        <dbReference type="ChEBI" id="CHEBI:30616"/>
    </ligand>
</feature>
<dbReference type="SFLD" id="SFLDS00003">
    <property type="entry name" value="Haloacid_Dehalogenase"/>
    <property type="match status" value="1"/>
</dbReference>
<dbReference type="GO" id="GO:0005524">
    <property type="term" value="F:ATP binding"/>
    <property type="evidence" value="ECO:0007669"/>
    <property type="project" value="UniProtKB-UniRule"/>
</dbReference>
<keyword evidence="4 17" id="KW-0812">Transmembrane</keyword>
<evidence type="ECO:0000256" key="5">
    <source>
        <dbReference type="ARBA" id="ARBA00022723"/>
    </source>
</evidence>
<evidence type="ECO:0000256" key="13">
    <source>
        <dbReference type="ARBA" id="ARBA00049128"/>
    </source>
</evidence>
<dbReference type="Pfam" id="PF16212">
    <property type="entry name" value="PhoLip_ATPase_C"/>
    <property type="match status" value="1"/>
</dbReference>
<dbReference type="GO" id="GO:0012505">
    <property type="term" value="C:endomembrane system"/>
    <property type="evidence" value="ECO:0007669"/>
    <property type="project" value="UniProtKB-SubCell"/>
</dbReference>
<dbReference type="GO" id="GO:0005886">
    <property type="term" value="C:plasma membrane"/>
    <property type="evidence" value="ECO:0007669"/>
    <property type="project" value="TreeGrafter"/>
</dbReference>
<keyword evidence="10 17" id="KW-1133">Transmembrane helix</keyword>
<feature type="transmembrane region" description="Helical" evidence="17">
    <location>
        <begin position="1160"/>
        <end position="1179"/>
    </location>
</feature>
<keyword evidence="6 15" id="KW-0547">Nucleotide-binding</keyword>
<feature type="binding site" evidence="15">
    <location>
        <position position="732"/>
    </location>
    <ligand>
        <name>ATP</name>
        <dbReference type="ChEBI" id="CHEBI:30616"/>
    </ligand>
</feature>
<feature type="transmembrane region" description="Helical" evidence="17">
    <location>
        <begin position="118"/>
        <end position="137"/>
    </location>
</feature>
<evidence type="ECO:0000256" key="14">
    <source>
        <dbReference type="PIRSR" id="PIRSR606539-1"/>
    </source>
</evidence>
<dbReference type="GO" id="GO:0000287">
    <property type="term" value="F:magnesium ion binding"/>
    <property type="evidence" value="ECO:0007669"/>
    <property type="project" value="UniProtKB-UniRule"/>
</dbReference>
<dbReference type="NCBIfam" id="TIGR01494">
    <property type="entry name" value="ATPase_P-type"/>
    <property type="match status" value="1"/>
</dbReference>
<dbReference type="Pfam" id="PF13246">
    <property type="entry name" value="Cation_ATPase"/>
    <property type="match status" value="1"/>
</dbReference>
<dbReference type="InterPro" id="IPR023299">
    <property type="entry name" value="ATPase_P-typ_cyto_dom_N"/>
</dbReference>
<feature type="binding site" evidence="15">
    <location>
        <position position="879"/>
    </location>
    <ligand>
        <name>ATP</name>
        <dbReference type="ChEBI" id="CHEBI:30616"/>
    </ligand>
</feature>
<evidence type="ECO:0000256" key="12">
    <source>
        <dbReference type="ARBA" id="ARBA00034036"/>
    </source>
</evidence>
<comment type="catalytic activity">
    <reaction evidence="12 17">
        <text>ATP + H2O + phospholipidSide 1 = ADP + phosphate + phospholipidSide 2.</text>
        <dbReference type="EC" id="7.6.2.1"/>
    </reaction>
</comment>
<feature type="transmembrane region" description="Helical" evidence="17">
    <location>
        <begin position="1266"/>
        <end position="1286"/>
    </location>
</feature>
<comment type="subcellular location">
    <subcellularLocation>
        <location evidence="1">Endomembrane system</location>
        <topology evidence="1">Multi-pass membrane protein</topology>
    </subcellularLocation>
    <subcellularLocation>
        <location evidence="17">Membrane</location>
        <topology evidence="17">Multi-pass membrane protein</topology>
    </subcellularLocation>
</comment>
<dbReference type="GO" id="GO:0016887">
    <property type="term" value="F:ATP hydrolysis activity"/>
    <property type="evidence" value="ECO:0007669"/>
    <property type="project" value="InterPro"/>
</dbReference>
<evidence type="ECO:0000256" key="17">
    <source>
        <dbReference type="RuleBase" id="RU362033"/>
    </source>
</evidence>
<feature type="binding site" evidence="15">
    <location>
        <position position="1024"/>
    </location>
    <ligand>
        <name>ATP</name>
        <dbReference type="ChEBI" id="CHEBI:30616"/>
    </ligand>
</feature>
<evidence type="ECO:0000256" key="7">
    <source>
        <dbReference type="ARBA" id="ARBA00022840"/>
    </source>
</evidence>